<feature type="domain" description="HTH cro/C1-type" evidence="2">
    <location>
        <begin position="11"/>
        <end position="66"/>
    </location>
</feature>
<dbReference type="PANTHER" id="PTHR46558">
    <property type="entry name" value="TRACRIPTIONAL REGULATORY PROTEIN-RELATED-RELATED"/>
    <property type="match status" value="1"/>
</dbReference>
<dbReference type="SUPFAM" id="SSF47413">
    <property type="entry name" value="lambda repressor-like DNA-binding domains"/>
    <property type="match status" value="1"/>
</dbReference>
<dbReference type="SMART" id="SM00530">
    <property type="entry name" value="HTH_XRE"/>
    <property type="match status" value="1"/>
</dbReference>
<reference evidence="3 4" key="1">
    <citation type="submission" date="2020-08" db="EMBL/GenBank/DDBJ databases">
        <title>Genome public.</title>
        <authorList>
            <person name="Liu C."/>
            <person name="Sun Q."/>
        </authorList>
    </citation>
    <scope>NUCLEOTIDE SEQUENCE [LARGE SCALE GENOMIC DNA]</scope>
    <source>
        <strain evidence="3 4">BX4</strain>
    </source>
</reference>
<name>A0ABR7F0P9_9FIRM</name>
<comment type="caution">
    <text evidence="3">The sequence shown here is derived from an EMBL/GenBank/DDBJ whole genome shotgun (WGS) entry which is preliminary data.</text>
</comment>
<proteinExistence type="predicted"/>
<evidence type="ECO:0000313" key="4">
    <source>
        <dbReference type="Proteomes" id="UP000597877"/>
    </source>
</evidence>
<dbReference type="RefSeq" id="WP_021951979.1">
    <property type="nucleotide sequence ID" value="NZ_JACOOZ010000001.1"/>
</dbReference>
<dbReference type="InterPro" id="IPR010982">
    <property type="entry name" value="Lambda_DNA-bd_dom_sf"/>
</dbReference>
<dbReference type="EMBL" id="JACOOZ010000001">
    <property type="protein sequence ID" value="MBC5666544.1"/>
    <property type="molecule type" value="Genomic_DNA"/>
</dbReference>
<evidence type="ECO:0000256" key="1">
    <source>
        <dbReference type="ARBA" id="ARBA00023125"/>
    </source>
</evidence>
<organism evidence="3 4">
    <name type="scientific">Eubacterium segne</name>
    <dbReference type="NCBI Taxonomy" id="2763045"/>
    <lineage>
        <taxon>Bacteria</taxon>
        <taxon>Bacillati</taxon>
        <taxon>Bacillota</taxon>
        <taxon>Clostridia</taxon>
        <taxon>Eubacteriales</taxon>
        <taxon>Eubacteriaceae</taxon>
        <taxon>Eubacterium</taxon>
    </lineage>
</organism>
<dbReference type="PROSITE" id="PS50943">
    <property type="entry name" value="HTH_CROC1"/>
    <property type="match status" value="1"/>
</dbReference>
<dbReference type="PANTHER" id="PTHR46558:SF11">
    <property type="entry name" value="HTH-TYPE TRANSCRIPTIONAL REGULATOR XRE"/>
    <property type="match status" value="1"/>
</dbReference>
<accession>A0ABR7F0P9</accession>
<gene>
    <name evidence="3" type="ORF">H8S00_00815</name>
</gene>
<keyword evidence="4" id="KW-1185">Reference proteome</keyword>
<dbReference type="Pfam" id="PF12844">
    <property type="entry name" value="HTH_19"/>
    <property type="match status" value="1"/>
</dbReference>
<evidence type="ECO:0000259" key="2">
    <source>
        <dbReference type="PROSITE" id="PS50943"/>
    </source>
</evidence>
<dbReference type="Gene3D" id="1.10.260.40">
    <property type="entry name" value="lambda repressor-like DNA-binding domains"/>
    <property type="match status" value="1"/>
</dbReference>
<protein>
    <submittedName>
        <fullName evidence="3">Helix-turn-helix transcriptional regulator</fullName>
    </submittedName>
</protein>
<sequence length="115" mass="13573">MNTDREIGQRIRAVRKENQLSQEKMAEILGIHSTTHYQNIEYGKSKVTTNQLQILYDKFNASPNYILLGKVEGKQEYVYDFVRLPADEKIKIYLEITKSAFKVQQEYDINVRKKK</sequence>
<dbReference type="Proteomes" id="UP000597877">
    <property type="component" value="Unassembled WGS sequence"/>
</dbReference>
<dbReference type="CDD" id="cd00093">
    <property type="entry name" value="HTH_XRE"/>
    <property type="match status" value="1"/>
</dbReference>
<dbReference type="InterPro" id="IPR001387">
    <property type="entry name" value="Cro/C1-type_HTH"/>
</dbReference>
<evidence type="ECO:0000313" key="3">
    <source>
        <dbReference type="EMBL" id="MBC5666544.1"/>
    </source>
</evidence>
<keyword evidence="1" id="KW-0238">DNA-binding</keyword>